<dbReference type="RefSeq" id="WP_011803254.1">
    <property type="nucleotide sequence ID" value="NC_008781.1"/>
</dbReference>
<dbReference type="AlphaFoldDB" id="A1VU60"/>
<name>A1VU60_POLNA</name>
<evidence type="ECO:0000313" key="3">
    <source>
        <dbReference type="Proteomes" id="UP000000644"/>
    </source>
</evidence>
<feature type="signal peptide" evidence="1">
    <location>
        <begin position="1"/>
        <end position="22"/>
    </location>
</feature>
<accession>A1VU60</accession>
<dbReference type="EMBL" id="CP000529">
    <property type="protein sequence ID" value="ABM39188.1"/>
    <property type="molecule type" value="Genomic_DNA"/>
</dbReference>
<dbReference type="eggNOG" id="ENOG50343T7">
    <property type="taxonomic scope" value="Bacteria"/>
</dbReference>
<keyword evidence="3" id="KW-1185">Reference proteome</keyword>
<evidence type="ECO:0008006" key="4">
    <source>
        <dbReference type="Google" id="ProtNLM"/>
    </source>
</evidence>
<reference evidence="3" key="1">
    <citation type="journal article" date="2009" name="Environ. Microbiol.">
        <title>The genome of Polaromonas naphthalenivorans strain CJ2, isolated from coal tar-contaminated sediment, reveals physiological and metabolic versatility and evolution through extensive horizontal gene transfer.</title>
        <authorList>
            <person name="Yagi J.M."/>
            <person name="Sims D."/>
            <person name="Brettin T."/>
            <person name="Bruce D."/>
            <person name="Madsen E.L."/>
        </authorList>
    </citation>
    <scope>NUCLEOTIDE SEQUENCE [LARGE SCALE GENOMIC DNA]</scope>
    <source>
        <strain evidence="3">CJ2</strain>
    </source>
</reference>
<keyword evidence="1" id="KW-0732">Signal</keyword>
<gene>
    <name evidence="2" type="ordered locus">Pnap_3892</name>
</gene>
<dbReference type="KEGG" id="pna:Pnap_3892"/>
<proteinExistence type="predicted"/>
<organism evidence="2 3">
    <name type="scientific">Polaromonas naphthalenivorans (strain CJ2)</name>
    <dbReference type="NCBI Taxonomy" id="365044"/>
    <lineage>
        <taxon>Bacteria</taxon>
        <taxon>Pseudomonadati</taxon>
        <taxon>Pseudomonadota</taxon>
        <taxon>Betaproteobacteria</taxon>
        <taxon>Burkholderiales</taxon>
        <taxon>Comamonadaceae</taxon>
        <taxon>Polaromonas</taxon>
    </lineage>
</organism>
<dbReference type="STRING" id="365044.Pnap_3892"/>
<feature type="chain" id="PRO_5002640208" description="Lipoprotein" evidence="1">
    <location>
        <begin position="23"/>
        <end position="121"/>
    </location>
</feature>
<dbReference type="PROSITE" id="PS51257">
    <property type="entry name" value="PROKAR_LIPOPROTEIN"/>
    <property type="match status" value="1"/>
</dbReference>
<dbReference type="HOGENOM" id="CLU_2059479_0_0_4"/>
<evidence type="ECO:0000256" key="1">
    <source>
        <dbReference type="SAM" id="SignalP"/>
    </source>
</evidence>
<dbReference type="Proteomes" id="UP000000644">
    <property type="component" value="Chromosome"/>
</dbReference>
<evidence type="ECO:0000313" key="2">
    <source>
        <dbReference type="EMBL" id="ABM39188.1"/>
    </source>
</evidence>
<sequence length="121" mass="12688">MKQHSGKRMACAMTLAGLLALAGCAGMNRSAPLESPVSASSGPPVYACEQNLKFSVSFANDTAVLKGARGDDVLLRDAGGQGAQTVYSNPRLRAEFGLGASGREAVLQYLQQPLMARCLRD</sequence>
<dbReference type="OrthoDB" id="8905011at2"/>
<protein>
    <recommendedName>
        <fullName evidence="4">Lipoprotein</fullName>
    </recommendedName>
</protein>